<dbReference type="HAMAP" id="MF_00178">
    <property type="entry name" value="Lumazine_synth"/>
    <property type="match status" value="1"/>
</dbReference>
<evidence type="ECO:0000256" key="4">
    <source>
        <dbReference type="ARBA" id="ARBA00022679"/>
    </source>
</evidence>
<dbReference type="InParanoid" id="D8T5Z8"/>
<dbReference type="EC" id="2.5.1.78" evidence="7"/>
<dbReference type="OMA" id="HYDTVCN"/>
<comment type="function">
    <text evidence="7">Catalyzes the formation of 6,7-dimethyl-8-ribityllumazine by condensation of 5-amino-6-(D-ribitylamino)uracil with 3,4-dihydroxy-2-butanone 4-phosphate. This is the penultimate step in the biosynthesis of riboflavin.</text>
</comment>
<dbReference type="eggNOG" id="KOG3243">
    <property type="taxonomic scope" value="Eukaryota"/>
</dbReference>
<evidence type="ECO:0000313" key="8">
    <source>
        <dbReference type="EMBL" id="EFJ07818.1"/>
    </source>
</evidence>
<dbReference type="FunCoup" id="D8T5Z8">
    <property type="interactions" value="1589"/>
</dbReference>
<dbReference type="InterPro" id="IPR034964">
    <property type="entry name" value="LS"/>
</dbReference>
<comment type="pathway">
    <text evidence="1 7">Cofactor biosynthesis; riboflavin biosynthesis; riboflavin from 2-hydroxy-3-oxobutyl phosphate and 5-amino-6-(D-ribitylamino)uracil: step 1/2.</text>
</comment>
<dbReference type="KEGG" id="smo:SELMODRAFT_236176"/>
<dbReference type="UniPathway" id="UPA00275">
    <property type="reaction ID" value="UER00404"/>
</dbReference>
<keyword evidence="4 7" id="KW-0808">Transferase</keyword>
<name>D8T5Z8_SELML</name>
<dbReference type="AlphaFoldDB" id="D8T5Z8"/>
<dbReference type="Gramene" id="EFJ07818">
    <property type="protein sequence ID" value="EFJ07818"/>
    <property type="gene ID" value="SELMODRAFT_236176"/>
</dbReference>
<dbReference type="Proteomes" id="UP000001514">
    <property type="component" value="Unassembled WGS sequence"/>
</dbReference>
<dbReference type="PANTHER" id="PTHR21058">
    <property type="entry name" value="6,7-DIMETHYL-8-RIBITYLLUMAZINE SYNTHASE DMRL SYNTHASE LUMAZINE SYNTHASE"/>
    <property type="match status" value="1"/>
</dbReference>
<organism evidence="9">
    <name type="scientific">Selaginella moellendorffii</name>
    <name type="common">Spikemoss</name>
    <dbReference type="NCBI Taxonomy" id="88036"/>
    <lineage>
        <taxon>Eukaryota</taxon>
        <taxon>Viridiplantae</taxon>
        <taxon>Streptophyta</taxon>
        <taxon>Embryophyta</taxon>
        <taxon>Tracheophyta</taxon>
        <taxon>Lycopodiopsida</taxon>
        <taxon>Selaginellales</taxon>
        <taxon>Selaginellaceae</taxon>
        <taxon>Selaginella</taxon>
    </lineage>
</organism>
<dbReference type="STRING" id="88036.D8T5Z8"/>
<sequence>MCAQEIEGSILAADGLRFAVVAARFNDIITKPLVAGALEAFHRYSVKEEHIEVFWVPGSFEVPIVAQTLGKSGKFDAVVCIGAIVRGATSHYDAVANSAASGVMSASLNSGVPCVFGILTCDSMDQAFDRAGGKVGNKGGEAAITAIEMASLLKHHVHKKLVRSA</sequence>
<dbReference type="CDD" id="cd09209">
    <property type="entry name" value="Lumazine_synthase-I"/>
    <property type="match status" value="1"/>
</dbReference>
<protein>
    <recommendedName>
        <fullName evidence="7">6,7-dimethyl-8-ribityllumazine synthase</fullName>
        <shortName evidence="7">DMRL synthase</shortName>
        <ecNumber evidence="7">2.5.1.78</ecNumber>
    </recommendedName>
</protein>
<dbReference type="NCBIfam" id="TIGR00114">
    <property type="entry name" value="lumazine-synth"/>
    <property type="match status" value="1"/>
</dbReference>
<evidence type="ECO:0000256" key="6">
    <source>
        <dbReference type="ARBA" id="ARBA00063688"/>
    </source>
</evidence>
<dbReference type="GO" id="GO:0005737">
    <property type="term" value="C:cytoplasm"/>
    <property type="evidence" value="ECO:0000318"/>
    <property type="project" value="GO_Central"/>
</dbReference>
<dbReference type="GO" id="GO:0009231">
    <property type="term" value="P:riboflavin biosynthetic process"/>
    <property type="evidence" value="ECO:0000318"/>
    <property type="project" value="GO_Central"/>
</dbReference>
<dbReference type="GO" id="GO:0000906">
    <property type="term" value="F:6,7-dimethyl-8-ribityllumazine synthase activity"/>
    <property type="evidence" value="ECO:0000318"/>
    <property type="project" value="GO_Central"/>
</dbReference>
<keyword evidence="9" id="KW-1185">Reference proteome</keyword>
<evidence type="ECO:0000256" key="3">
    <source>
        <dbReference type="ARBA" id="ARBA00022619"/>
    </source>
</evidence>
<accession>D8T5Z8</accession>
<dbReference type="InterPro" id="IPR036467">
    <property type="entry name" value="LS/RS_sf"/>
</dbReference>
<dbReference type="FunFam" id="3.40.50.960:FF:000001">
    <property type="entry name" value="6,7-dimethyl-8-ribityllumazine synthase"/>
    <property type="match status" value="1"/>
</dbReference>
<dbReference type="GO" id="GO:0009349">
    <property type="term" value="C:riboflavin synthase complex"/>
    <property type="evidence" value="ECO:0007669"/>
    <property type="project" value="UniProtKB-UniRule"/>
</dbReference>
<evidence type="ECO:0000313" key="9">
    <source>
        <dbReference type="Proteomes" id="UP000001514"/>
    </source>
</evidence>
<dbReference type="Pfam" id="PF00885">
    <property type="entry name" value="DMRL_synthase"/>
    <property type="match status" value="1"/>
</dbReference>
<dbReference type="SUPFAM" id="SSF52121">
    <property type="entry name" value="Lumazine synthase"/>
    <property type="match status" value="1"/>
</dbReference>
<evidence type="ECO:0000256" key="2">
    <source>
        <dbReference type="ARBA" id="ARBA00007424"/>
    </source>
</evidence>
<dbReference type="HOGENOM" id="CLU_089358_4_1_1"/>
<proteinExistence type="inferred from homology"/>
<dbReference type="PANTHER" id="PTHR21058:SF0">
    <property type="entry name" value="6,7-DIMETHYL-8-RIBITYLLUMAZINE SYNTHASE"/>
    <property type="match status" value="1"/>
</dbReference>
<comment type="subunit">
    <text evidence="6">Oligomer forming an icosahedral capsid.</text>
</comment>
<reference evidence="8 9" key="1">
    <citation type="journal article" date="2011" name="Science">
        <title>The Selaginella genome identifies genetic changes associated with the evolution of vascular plants.</title>
        <authorList>
            <person name="Banks J.A."/>
            <person name="Nishiyama T."/>
            <person name="Hasebe M."/>
            <person name="Bowman J.L."/>
            <person name="Gribskov M."/>
            <person name="dePamphilis C."/>
            <person name="Albert V.A."/>
            <person name="Aono N."/>
            <person name="Aoyama T."/>
            <person name="Ambrose B.A."/>
            <person name="Ashton N.W."/>
            <person name="Axtell M.J."/>
            <person name="Barker E."/>
            <person name="Barker M.S."/>
            <person name="Bennetzen J.L."/>
            <person name="Bonawitz N.D."/>
            <person name="Chapple C."/>
            <person name="Cheng C."/>
            <person name="Correa L.G."/>
            <person name="Dacre M."/>
            <person name="DeBarry J."/>
            <person name="Dreyer I."/>
            <person name="Elias M."/>
            <person name="Engstrom E.M."/>
            <person name="Estelle M."/>
            <person name="Feng L."/>
            <person name="Finet C."/>
            <person name="Floyd S.K."/>
            <person name="Frommer W.B."/>
            <person name="Fujita T."/>
            <person name="Gramzow L."/>
            <person name="Gutensohn M."/>
            <person name="Harholt J."/>
            <person name="Hattori M."/>
            <person name="Heyl A."/>
            <person name="Hirai T."/>
            <person name="Hiwatashi Y."/>
            <person name="Ishikawa M."/>
            <person name="Iwata M."/>
            <person name="Karol K.G."/>
            <person name="Koehler B."/>
            <person name="Kolukisaoglu U."/>
            <person name="Kubo M."/>
            <person name="Kurata T."/>
            <person name="Lalonde S."/>
            <person name="Li K."/>
            <person name="Li Y."/>
            <person name="Litt A."/>
            <person name="Lyons E."/>
            <person name="Manning G."/>
            <person name="Maruyama T."/>
            <person name="Michael T.P."/>
            <person name="Mikami K."/>
            <person name="Miyazaki S."/>
            <person name="Morinaga S."/>
            <person name="Murata T."/>
            <person name="Mueller-Roeber B."/>
            <person name="Nelson D.R."/>
            <person name="Obara M."/>
            <person name="Oguri Y."/>
            <person name="Olmstead R.G."/>
            <person name="Onodera N."/>
            <person name="Petersen B.L."/>
            <person name="Pils B."/>
            <person name="Prigge M."/>
            <person name="Rensing S.A."/>
            <person name="Riano-Pachon D.M."/>
            <person name="Roberts A.W."/>
            <person name="Sato Y."/>
            <person name="Scheller H.V."/>
            <person name="Schulz B."/>
            <person name="Schulz C."/>
            <person name="Shakirov E.V."/>
            <person name="Shibagaki N."/>
            <person name="Shinohara N."/>
            <person name="Shippen D.E."/>
            <person name="Soerensen I."/>
            <person name="Sotooka R."/>
            <person name="Sugimoto N."/>
            <person name="Sugita M."/>
            <person name="Sumikawa N."/>
            <person name="Tanurdzic M."/>
            <person name="Theissen G."/>
            <person name="Ulvskov P."/>
            <person name="Wakazuki S."/>
            <person name="Weng J.K."/>
            <person name="Willats W.W."/>
            <person name="Wipf D."/>
            <person name="Wolf P.G."/>
            <person name="Yang L."/>
            <person name="Zimmer A.D."/>
            <person name="Zhu Q."/>
            <person name="Mitros T."/>
            <person name="Hellsten U."/>
            <person name="Loque D."/>
            <person name="Otillar R."/>
            <person name="Salamov A."/>
            <person name="Schmutz J."/>
            <person name="Shapiro H."/>
            <person name="Lindquist E."/>
            <person name="Lucas S."/>
            <person name="Rokhsar D."/>
            <person name="Grigoriev I.V."/>
        </authorList>
    </citation>
    <scope>NUCLEOTIDE SEQUENCE [LARGE SCALE GENOMIC DNA]</scope>
</reference>
<dbReference type="InterPro" id="IPR002180">
    <property type="entry name" value="LS/RS"/>
</dbReference>
<gene>
    <name evidence="8" type="ORF">SELMODRAFT_236176</name>
</gene>
<comment type="catalytic activity">
    <reaction evidence="5 7">
        <text>(2S)-2-hydroxy-3-oxobutyl phosphate + 5-amino-6-(D-ribitylamino)uracil = 6,7-dimethyl-8-(1-D-ribityl)lumazine + phosphate + 2 H2O + H(+)</text>
        <dbReference type="Rhea" id="RHEA:26152"/>
        <dbReference type="ChEBI" id="CHEBI:15377"/>
        <dbReference type="ChEBI" id="CHEBI:15378"/>
        <dbReference type="ChEBI" id="CHEBI:15934"/>
        <dbReference type="ChEBI" id="CHEBI:43474"/>
        <dbReference type="ChEBI" id="CHEBI:58201"/>
        <dbReference type="ChEBI" id="CHEBI:58830"/>
        <dbReference type="EC" id="2.5.1.78"/>
    </reaction>
</comment>
<keyword evidence="3 7" id="KW-0686">Riboflavin biosynthesis</keyword>
<dbReference type="EMBL" id="GL377679">
    <property type="protein sequence ID" value="EFJ07818.1"/>
    <property type="molecule type" value="Genomic_DNA"/>
</dbReference>
<evidence type="ECO:0000256" key="5">
    <source>
        <dbReference type="ARBA" id="ARBA00048785"/>
    </source>
</evidence>
<evidence type="ECO:0000256" key="1">
    <source>
        <dbReference type="ARBA" id="ARBA00004917"/>
    </source>
</evidence>
<evidence type="ECO:0000256" key="7">
    <source>
        <dbReference type="RuleBase" id="RU003795"/>
    </source>
</evidence>
<dbReference type="Gene3D" id="3.40.50.960">
    <property type="entry name" value="Lumazine/riboflavin synthase"/>
    <property type="match status" value="1"/>
</dbReference>
<comment type="similarity">
    <text evidence="2 7">Belongs to the DMRL synthase family.</text>
</comment>